<accession>A0A6G1KQ48</accession>
<organism evidence="1 2">
    <name type="scientific">Pleomassaria siparia CBS 279.74</name>
    <dbReference type="NCBI Taxonomy" id="1314801"/>
    <lineage>
        <taxon>Eukaryota</taxon>
        <taxon>Fungi</taxon>
        <taxon>Dikarya</taxon>
        <taxon>Ascomycota</taxon>
        <taxon>Pezizomycotina</taxon>
        <taxon>Dothideomycetes</taxon>
        <taxon>Pleosporomycetidae</taxon>
        <taxon>Pleosporales</taxon>
        <taxon>Pleomassariaceae</taxon>
        <taxon>Pleomassaria</taxon>
    </lineage>
</organism>
<sequence>MTPQDVRIEVDRRNRISWFKKIHDQKLFAQGQSVANQIIDEVLNMHATGKTLNVVELAKSQPSEAVNQQ</sequence>
<proteinExistence type="predicted"/>
<dbReference type="EMBL" id="MU005764">
    <property type="protein sequence ID" value="KAF2714675.1"/>
    <property type="molecule type" value="Genomic_DNA"/>
</dbReference>
<gene>
    <name evidence="1" type="ORF">K504DRAFT_456868</name>
</gene>
<evidence type="ECO:0000313" key="2">
    <source>
        <dbReference type="Proteomes" id="UP000799428"/>
    </source>
</evidence>
<protein>
    <submittedName>
        <fullName evidence="1">Uncharacterized protein</fullName>
    </submittedName>
</protein>
<dbReference type="AlphaFoldDB" id="A0A6G1KQ48"/>
<dbReference type="Proteomes" id="UP000799428">
    <property type="component" value="Unassembled WGS sequence"/>
</dbReference>
<keyword evidence="2" id="KW-1185">Reference proteome</keyword>
<evidence type="ECO:0000313" key="1">
    <source>
        <dbReference type="EMBL" id="KAF2714675.1"/>
    </source>
</evidence>
<reference evidence="1" key="1">
    <citation type="journal article" date="2020" name="Stud. Mycol.">
        <title>101 Dothideomycetes genomes: a test case for predicting lifestyles and emergence of pathogens.</title>
        <authorList>
            <person name="Haridas S."/>
            <person name="Albert R."/>
            <person name="Binder M."/>
            <person name="Bloem J."/>
            <person name="Labutti K."/>
            <person name="Salamov A."/>
            <person name="Andreopoulos B."/>
            <person name="Baker S."/>
            <person name="Barry K."/>
            <person name="Bills G."/>
            <person name="Bluhm B."/>
            <person name="Cannon C."/>
            <person name="Castanera R."/>
            <person name="Culley D."/>
            <person name="Daum C."/>
            <person name="Ezra D."/>
            <person name="Gonzalez J."/>
            <person name="Henrissat B."/>
            <person name="Kuo A."/>
            <person name="Liang C."/>
            <person name="Lipzen A."/>
            <person name="Lutzoni F."/>
            <person name="Magnuson J."/>
            <person name="Mondo S."/>
            <person name="Nolan M."/>
            <person name="Ohm R."/>
            <person name="Pangilinan J."/>
            <person name="Park H.-J."/>
            <person name="Ramirez L."/>
            <person name="Alfaro M."/>
            <person name="Sun H."/>
            <person name="Tritt A."/>
            <person name="Yoshinaga Y."/>
            <person name="Zwiers L.-H."/>
            <person name="Turgeon B."/>
            <person name="Goodwin S."/>
            <person name="Spatafora J."/>
            <person name="Crous P."/>
            <person name="Grigoriev I."/>
        </authorList>
    </citation>
    <scope>NUCLEOTIDE SEQUENCE</scope>
    <source>
        <strain evidence="1">CBS 279.74</strain>
    </source>
</reference>
<name>A0A6G1KQ48_9PLEO</name>